<accession>A0A4Q4SZ68</accession>
<evidence type="ECO:0000313" key="3">
    <source>
        <dbReference type="Proteomes" id="UP000293360"/>
    </source>
</evidence>
<feature type="region of interest" description="Disordered" evidence="1">
    <location>
        <begin position="46"/>
        <end position="65"/>
    </location>
</feature>
<name>A0A4Q4SZ68_9PEZI</name>
<dbReference type="AlphaFoldDB" id="A0A4Q4SZ68"/>
<sequence>MPAPQPLHHDPCATLSFLNHPGPQHSAVRQLGNGLGGDEPHWIGFLPFPSPSSSPSPSSRSVNNIPFRNCLRKPLTARSIEDAMFDTIPPRSHVDRNIASEKEDPALYDLSSNEHDFFGKPSFMESAADQHFDRVDARNERSESHKGLDDLMRQYTAPPQIKYQRRRPSIPKRYKTRANCLGRLAVHETTSTADRVQSWATVVRAFALRKAMVSSLLGGFPLKVDAIPDDNGFIPDGKGSQITNHSHARLGGTYGLNCNNSSDFLLDAGPASMDTGFSTVDVPDQQTVDPLWIQAGNWDGTGVSIQLENPELLRDTGFYLTEPLNDASSTAYDLDATGFACDEGSPVCTYPNTVGPECYGDDEISQSVPTPRL</sequence>
<protein>
    <submittedName>
        <fullName evidence="2">Uncharacterized protein</fullName>
    </submittedName>
</protein>
<dbReference type="Proteomes" id="UP000293360">
    <property type="component" value="Unassembled WGS sequence"/>
</dbReference>
<keyword evidence="3" id="KW-1185">Reference proteome</keyword>
<proteinExistence type="predicted"/>
<evidence type="ECO:0000313" key="2">
    <source>
        <dbReference type="EMBL" id="RYO87317.1"/>
    </source>
</evidence>
<dbReference type="OrthoDB" id="10548303at2759"/>
<gene>
    <name evidence="2" type="ORF">DL764_008872</name>
</gene>
<organism evidence="2 3">
    <name type="scientific">Monosporascus ibericus</name>
    <dbReference type="NCBI Taxonomy" id="155417"/>
    <lineage>
        <taxon>Eukaryota</taxon>
        <taxon>Fungi</taxon>
        <taxon>Dikarya</taxon>
        <taxon>Ascomycota</taxon>
        <taxon>Pezizomycotina</taxon>
        <taxon>Sordariomycetes</taxon>
        <taxon>Xylariomycetidae</taxon>
        <taxon>Xylariales</taxon>
        <taxon>Xylariales incertae sedis</taxon>
        <taxon>Monosporascus</taxon>
    </lineage>
</organism>
<dbReference type="EMBL" id="QJNU01000752">
    <property type="protein sequence ID" value="RYO87317.1"/>
    <property type="molecule type" value="Genomic_DNA"/>
</dbReference>
<evidence type="ECO:0000256" key="1">
    <source>
        <dbReference type="SAM" id="MobiDB-lite"/>
    </source>
</evidence>
<reference evidence="2 3" key="1">
    <citation type="submission" date="2018-06" db="EMBL/GenBank/DDBJ databases">
        <title>Complete Genomes of Monosporascus.</title>
        <authorList>
            <person name="Robinson A.J."/>
            <person name="Natvig D.O."/>
        </authorList>
    </citation>
    <scope>NUCLEOTIDE SEQUENCE [LARGE SCALE GENOMIC DNA]</scope>
    <source>
        <strain evidence="2 3">CBS 110550</strain>
    </source>
</reference>
<comment type="caution">
    <text evidence="2">The sequence shown here is derived from an EMBL/GenBank/DDBJ whole genome shotgun (WGS) entry which is preliminary data.</text>
</comment>